<sequence>RRPARVEVEVVPVSPRRVVAAPGTGAIVRRAPRIRQGGFSWPMGNVYIGIYPPFTEDDIIYDVTPPGGTVSVRGPREAWNRIKKRGFEPDASTYDDWAAWFTAKGEAVGIEGAILGNVGSALEAQEGGLKAFEPAVDRFFNPKNVEF</sequence>
<organism evidence="1">
    <name type="scientific">marine sediment metagenome</name>
    <dbReference type="NCBI Taxonomy" id="412755"/>
    <lineage>
        <taxon>unclassified sequences</taxon>
        <taxon>metagenomes</taxon>
        <taxon>ecological metagenomes</taxon>
    </lineage>
</organism>
<proteinExistence type="predicted"/>
<evidence type="ECO:0000313" key="1">
    <source>
        <dbReference type="EMBL" id="KKL45933.1"/>
    </source>
</evidence>
<dbReference type="EMBL" id="LAZR01034211">
    <property type="protein sequence ID" value="KKL45933.1"/>
    <property type="molecule type" value="Genomic_DNA"/>
</dbReference>
<reference evidence="1" key="1">
    <citation type="journal article" date="2015" name="Nature">
        <title>Complex archaea that bridge the gap between prokaryotes and eukaryotes.</title>
        <authorList>
            <person name="Spang A."/>
            <person name="Saw J.H."/>
            <person name="Jorgensen S.L."/>
            <person name="Zaremba-Niedzwiedzka K."/>
            <person name="Martijn J."/>
            <person name="Lind A.E."/>
            <person name="van Eijk R."/>
            <person name="Schleper C."/>
            <person name="Guy L."/>
            <person name="Ettema T.J."/>
        </authorList>
    </citation>
    <scope>NUCLEOTIDE SEQUENCE</scope>
</reference>
<gene>
    <name evidence="1" type="ORF">LCGC14_2350640</name>
</gene>
<comment type="caution">
    <text evidence="1">The sequence shown here is derived from an EMBL/GenBank/DDBJ whole genome shotgun (WGS) entry which is preliminary data.</text>
</comment>
<name>A0A0F9C975_9ZZZZ</name>
<accession>A0A0F9C975</accession>
<feature type="non-terminal residue" evidence="1">
    <location>
        <position position="1"/>
    </location>
</feature>
<protein>
    <submittedName>
        <fullName evidence="1">Uncharacterized protein</fullName>
    </submittedName>
</protein>
<dbReference type="AlphaFoldDB" id="A0A0F9C975"/>